<feature type="compositionally biased region" description="Basic and acidic residues" evidence="3">
    <location>
        <begin position="46"/>
        <end position="55"/>
    </location>
</feature>
<dbReference type="InterPro" id="IPR029058">
    <property type="entry name" value="AB_hydrolase_fold"/>
</dbReference>
<evidence type="ECO:0000256" key="2">
    <source>
        <dbReference type="ARBA" id="ARBA00022801"/>
    </source>
</evidence>
<dbReference type="Proteomes" id="UP001075354">
    <property type="component" value="Chromosome 5"/>
</dbReference>
<proteinExistence type="inferred from homology"/>
<dbReference type="InterPro" id="IPR050266">
    <property type="entry name" value="AB_hydrolase_sf"/>
</dbReference>
<dbReference type="SUPFAM" id="SSF53474">
    <property type="entry name" value="alpha/beta-Hydrolases"/>
    <property type="match status" value="1"/>
</dbReference>
<dbReference type="Gene3D" id="3.40.50.1820">
    <property type="entry name" value="alpha/beta hydrolase"/>
    <property type="match status" value="1"/>
</dbReference>
<protein>
    <recommendedName>
        <fullName evidence="4">AB hydrolase-1 domain-containing protein</fullName>
    </recommendedName>
</protein>
<evidence type="ECO:0000313" key="6">
    <source>
        <dbReference type="Proteomes" id="UP001075354"/>
    </source>
</evidence>
<dbReference type="InterPro" id="IPR000073">
    <property type="entry name" value="AB_hydrolase_1"/>
</dbReference>
<gene>
    <name evidence="5" type="ORF">ONE63_007581</name>
</gene>
<dbReference type="PANTHER" id="PTHR43798:SF14">
    <property type="entry name" value="SERINE HYDROLASE-LIKE PROTEIN DDB_G0286239"/>
    <property type="match status" value="1"/>
</dbReference>
<dbReference type="EMBL" id="JAPTSV010000005">
    <property type="protein sequence ID" value="KAJ1527618.1"/>
    <property type="molecule type" value="Genomic_DNA"/>
</dbReference>
<evidence type="ECO:0000256" key="3">
    <source>
        <dbReference type="SAM" id="MobiDB-lite"/>
    </source>
</evidence>
<evidence type="ECO:0000313" key="5">
    <source>
        <dbReference type="EMBL" id="KAJ1527618.1"/>
    </source>
</evidence>
<comment type="caution">
    <text evidence="5">The sequence shown here is derived from an EMBL/GenBank/DDBJ whole genome shotgun (WGS) entry which is preliminary data.</text>
</comment>
<comment type="similarity">
    <text evidence="1">Belongs to the AB hydrolase superfamily.</text>
</comment>
<feature type="compositionally biased region" description="Low complexity" evidence="3">
    <location>
        <begin position="15"/>
        <end position="42"/>
    </location>
</feature>
<keyword evidence="6" id="KW-1185">Reference proteome</keyword>
<dbReference type="PANTHER" id="PTHR43798">
    <property type="entry name" value="MONOACYLGLYCEROL LIPASE"/>
    <property type="match status" value="1"/>
</dbReference>
<organism evidence="5 6">
    <name type="scientific">Megalurothrips usitatus</name>
    <name type="common">bean blossom thrips</name>
    <dbReference type="NCBI Taxonomy" id="439358"/>
    <lineage>
        <taxon>Eukaryota</taxon>
        <taxon>Metazoa</taxon>
        <taxon>Ecdysozoa</taxon>
        <taxon>Arthropoda</taxon>
        <taxon>Hexapoda</taxon>
        <taxon>Insecta</taxon>
        <taxon>Pterygota</taxon>
        <taxon>Neoptera</taxon>
        <taxon>Paraneoptera</taxon>
        <taxon>Thysanoptera</taxon>
        <taxon>Terebrantia</taxon>
        <taxon>Thripoidea</taxon>
        <taxon>Thripidae</taxon>
        <taxon>Megalurothrips</taxon>
    </lineage>
</organism>
<feature type="region of interest" description="Disordered" evidence="3">
    <location>
        <begin position="15"/>
        <end position="66"/>
    </location>
</feature>
<sequence length="386" mass="40141">MLALRSVRAAAAATASAVTSADAAASSSAASSSARGKATAAAQPRALDDADEARRRPGGAPRGDQHQELLDQLQAREVRIPVPWGHIAGVWWGRTDRRPLVALHGWGDNAGSFERLAGSLRGVPVLALDLPGHGLSSATPRGLHPADRGLLLAAVRRVQRALGLTALSLVGHSLGDAVGLLYAATYPTDVDMYVSLDTLVPCPADADAVVKSSGPLVDELLEAEDALGQKAKSSSSSAASGEELLEALLASRGGSLNRHAAETLLRRGARGGALTLDPRVARADGGVLPAPLALACARSVRCPTLAVLPQWRGPRALTADPELRHRFLADLRMASKSATAVAVAGTHHAHLNCPEVVVPALREFLLQHRTRAHDEQGVPDVGRLTA</sequence>
<accession>A0AAV7XUP6</accession>
<evidence type="ECO:0000256" key="1">
    <source>
        <dbReference type="ARBA" id="ARBA00008645"/>
    </source>
</evidence>
<dbReference type="AlphaFoldDB" id="A0AAV7XUP6"/>
<reference evidence="5" key="1">
    <citation type="submission" date="2022-12" db="EMBL/GenBank/DDBJ databases">
        <title>Chromosome-level genome assembly of the bean flower thrips Megalurothrips usitatus.</title>
        <authorList>
            <person name="Ma L."/>
            <person name="Liu Q."/>
            <person name="Li H."/>
            <person name="Cai W."/>
        </authorList>
    </citation>
    <scope>NUCLEOTIDE SEQUENCE</scope>
    <source>
        <strain evidence="5">Cailab_2022a</strain>
    </source>
</reference>
<dbReference type="GO" id="GO:0016020">
    <property type="term" value="C:membrane"/>
    <property type="evidence" value="ECO:0007669"/>
    <property type="project" value="TreeGrafter"/>
</dbReference>
<dbReference type="GO" id="GO:0016787">
    <property type="term" value="F:hydrolase activity"/>
    <property type="evidence" value="ECO:0007669"/>
    <property type="project" value="UniProtKB-KW"/>
</dbReference>
<name>A0AAV7XUP6_9NEOP</name>
<feature type="domain" description="AB hydrolase-1" evidence="4">
    <location>
        <begin position="99"/>
        <end position="208"/>
    </location>
</feature>
<dbReference type="Pfam" id="PF00561">
    <property type="entry name" value="Abhydrolase_1"/>
    <property type="match status" value="1"/>
</dbReference>
<evidence type="ECO:0000259" key="4">
    <source>
        <dbReference type="Pfam" id="PF00561"/>
    </source>
</evidence>
<keyword evidence="2" id="KW-0378">Hydrolase</keyword>